<keyword evidence="2" id="KW-1185">Reference proteome</keyword>
<proteinExistence type="predicted"/>
<sequence>MTGFNDCETPYPCLEIVENKSDSHAKALTLKVHPPMIGAFPLVRKPLETSLHLTEWSTMETMDVMDNFLGKIMTEKVILLKSSTHQNDVVAISPSHNGSLSSWRVPSYGFRAVR</sequence>
<evidence type="ECO:0000313" key="1">
    <source>
        <dbReference type="EMBL" id="PHT29338.1"/>
    </source>
</evidence>
<organism evidence="1 2">
    <name type="scientific">Capsicum baccatum</name>
    <name type="common">Peruvian pepper</name>
    <dbReference type="NCBI Taxonomy" id="33114"/>
    <lineage>
        <taxon>Eukaryota</taxon>
        <taxon>Viridiplantae</taxon>
        <taxon>Streptophyta</taxon>
        <taxon>Embryophyta</taxon>
        <taxon>Tracheophyta</taxon>
        <taxon>Spermatophyta</taxon>
        <taxon>Magnoliopsida</taxon>
        <taxon>eudicotyledons</taxon>
        <taxon>Gunneridae</taxon>
        <taxon>Pentapetalae</taxon>
        <taxon>asterids</taxon>
        <taxon>lamiids</taxon>
        <taxon>Solanales</taxon>
        <taxon>Solanaceae</taxon>
        <taxon>Solanoideae</taxon>
        <taxon>Capsiceae</taxon>
        <taxon>Capsicum</taxon>
    </lineage>
</organism>
<accession>A0A2G2V8V0</accession>
<dbReference type="AlphaFoldDB" id="A0A2G2V8V0"/>
<dbReference type="EMBL" id="MLFT02000120">
    <property type="protein sequence ID" value="PHT29338.1"/>
    <property type="molecule type" value="Genomic_DNA"/>
</dbReference>
<dbReference type="PANTHER" id="PTHR36607:SF24">
    <property type="entry name" value="AMINOTRANSFERASE-LIKE PLANT MOBILE DOMAIN-CONTAINING PROTEIN"/>
    <property type="match status" value="1"/>
</dbReference>
<evidence type="ECO:0000313" key="2">
    <source>
        <dbReference type="Proteomes" id="UP000224567"/>
    </source>
</evidence>
<dbReference type="OrthoDB" id="1298695at2759"/>
<reference evidence="2" key="2">
    <citation type="journal article" date="2017" name="J. Anim. Genet.">
        <title>Multiple reference genome sequences of hot pepper reveal the massive evolution of plant disease resistance genes by retroduplication.</title>
        <authorList>
            <person name="Kim S."/>
            <person name="Park J."/>
            <person name="Yeom S.-I."/>
            <person name="Kim Y.-M."/>
            <person name="Seo E."/>
            <person name="Kim K.-T."/>
            <person name="Kim M.-S."/>
            <person name="Lee J.M."/>
            <person name="Cheong K."/>
            <person name="Shin H.-S."/>
            <person name="Kim S.-B."/>
            <person name="Han K."/>
            <person name="Lee J."/>
            <person name="Park M."/>
            <person name="Lee H.-A."/>
            <person name="Lee H.-Y."/>
            <person name="Lee Y."/>
            <person name="Oh S."/>
            <person name="Lee J.H."/>
            <person name="Choi E."/>
            <person name="Choi E."/>
            <person name="Lee S.E."/>
            <person name="Jeon J."/>
            <person name="Kim H."/>
            <person name="Choi G."/>
            <person name="Song H."/>
            <person name="Lee J."/>
            <person name="Lee S.-C."/>
            <person name="Kwon J.-K."/>
            <person name="Lee H.-Y."/>
            <person name="Koo N."/>
            <person name="Hong Y."/>
            <person name="Kim R.W."/>
            <person name="Kang W.-H."/>
            <person name="Huh J.H."/>
            <person name="Kang B.-C."/>
            <person name="Yang T.-J."/>
            <person name="Lee Y.-H."/>
            <person name="Bennetzen J.L."/>
            <person name="Choi D."/>
        </authorList>
    </citation>
    <scope>NUCLEOTIDE SEQUENCE [LARGE SCALE GENOMIC DNA]</scope>
    <source>
        <strain evidence="2">cv. PBC81</strain>
    </source>
</reference>
<name>A0A2G2V8V0_CAPBA</name>
<dbReference type="PANTHER" id="PTHR36607">
    <property type="entry name" value="1,2-DIHYDROXY-3-KETO-5-METHYLTHIOPENTENE DIOXYGENASE 4"/>
    <property type="match status" value="1"/>
</dbReference>
<reference evidence="1 2" key="1">
    <citation type="journal article" date="2017" name="Genome Biol.">
        <title>New reference genome sequences of hot pepper reveal the massive evolution of plant disease-resistance genes by retroduplication.</title>
        <authorList>
            <person name="Kim S."/>
            <person name="Park J."/>
            <person name="Yeom S.I."/>
            <person name="Kim Y.M."/>
            <person name="Seo E."/>
            <person name="Kim K.T."/>
            <person name="Kim M.S."/>
            <person name="Lee J.M."/>
            <person name="Cheong K."/>
            <person name="Shin H.S."/>
            <person name="Kim S.B."/>
            <person name="Han K."/>
            <person name="Lee J."/>
            <person name="Park M."/>
            <person name="Lee H.A."/>
            <person name="Lee H.Y."/>
            <person name="Lee Y."/>
            <person name="Oh S."/>
            <person name="Lee J.H."/>
            <person name="Choi E."/>
            <person name="Choi E."/>
            <person name="Lee S.E."/>
            <person name="Jeon J."/>
            <person name="Kim H."/>
            <person name="Choi G."/>
            <person name="Song H."/>
            <person name="Lee J."/>
            <person name="Lee S.C."/>
            <person name="Kwon J.K."/>
            <person name="Lee H.Y."/>
            <person name="Koo N."/>
            <person name="Hong Y."/>
            <person name="Kim R.W."/>
            <person name="Kang W.H."/>
            <person name="Huh J.H."/>
            <person name="Kang B.C."/>
            <person name="Yang T.J."/>
            <person name="Lee Y.H."/>
            <person name="Bennetzen J.L."/>
            <person name="Choi D."/>
        </authorList>
    </citation>
    <scope>NUCLEOTIDE SEQUENCE [LARGE SCALE GENOMIC DNA]</scope>
    <source>
        <strain evidence="2">cv. PBC81</strain>
    </source>
</reference>
<protein>
    <submittedName>
        <fullName evidence="1">Uncharacterized protein</fullName>
    </submittedName>
</protein>
<gene>
    <name evidence="1" type="ORF">CQW23_31064</name>
</gene>
<dbReference type="Proteomes" id="UP000224567">
    <property type="component" value="Unassembled WGS sequence"/>
</dbReference>
<comment type="caution">
    <text evidence="1">The sequence shown here is derived from an EMBL/GenBank/DDBJ whole genome shotgun (WGS) entry which is preliminary data.</text>
</comment>